<proteinExistence type="predicted"/>
<protein>
    <submittedName>
        <fullName evidence="2">Uncharacterized protein</fullName>
    </submittedName>
</protein>
<dbReference type="Proteomes" id="UP000749646">
    <property type="component" value="Unassembled WGS sequence"/>
</dbReference>
<name>A0A9P6IIE5_9FUNG</name>
<evidence type="ECO:0000313" key="3">
    <source>
        <dbReference type="Proteomes" id="UP000749646"/>
    </source>
</evidence>
<evidence type="ECO:0000313" key="2">
    <source>
        <dbReference type="EMBL" id="KAF9924307.1"/>
    </source>
</evidence>
<dbReference type="AlphaFoldDB" id="A0A9P6IIE5"/>
<reference evidence="2" key="1">
    <citation type="journal article" date="2020" name="Fungal Divers.">
        <title>Resolving the Mortierellaceae phylogeny through synthesis of multi-gene phylogenetics and phylogenomics.</title>
        <authorList>
            <person name="Vandepol N."/>
            <person name="Liber J."/>
            <person name="Desiro A."/>
            <person name="Na H."/>
            <person name="Kennedy M."/>
            <person name="Barry K."/>
            <person name="Grigoriev I.V."/>
            <person name="Miller A.N."/>
            <person name="O'Donnell K."/>
            <person name="Stajich J.E."/>
            <person name="Bonito G."/>
        </authorList>
    </citation>
    <scope>NUCLEOTIDE SEQUENCE</scope>
    <source>
        <strain evidence="2">MES-2147</strain>
    </source>
</reference>
<dbReference type="EMBL" id="JAAAHW010010609">
    <property type="protein sequence ID" value="KAF9924307.1"/>
    <property type="molecule type" value="Genomic_DNA"/>
</dbReference>
<feature type="compositionally biased region" description="Polar residues" evidence="1">
    <location>
        <begin position="69"/>
        <end position="78"/>
    </location>
</feature>
<evidence type="ECO:0000256" key="1">
    <source>
        <dbReference type="SAM" id="MobiDB-lite"/>
    </source>
</evidence>
<gene>
    <name evidence="2" type="ORF">BGZ65_008421</name>
</gene>
<accession>A0A9P6IIE5</accession>
<organism evidence="2 3">
    <name type="scientific">Modicella reniformis</name>
    <dbReference type="NCBI Taxonomy" id="1440133"/>
    <lineage>
        <taxon>Eukaryota</taxon>
        <taxon>Fungi</taxon>
        <taxon>Fungi incertae sedis</taxon>
        <taxon>Mucoromycota</taxon>
        <taxon>Mortierellomycotina</taxon>
        <taxon>Mortierellomycetes</taxon>
        <taxon>Mortierellales</taxon>
        <taxon>Mortierellaceae</taxon>
        <taxon>Modicella</taxon>
    </lineage>
</organism>
<sequence>MSITAGRKRTAAKLSEANGSGSAHKRATNTSRSPSSIEFERSGIGPNRSERLEEQVSNDDEFSDDNESVYTTCSSSINDGKPTLCQ</sequence>
<feature type="compositionally biased region" description="Basic residues" evidence="1">
    <location>
        <begin position="1"/>
        <end position="11"/>
    </location>
</feature>
<keyword evidence="3" id="KW-1185">Reference proteome</keyword>
<comment type="caution">
    <text evidence="2">The sequence shown here is derived from an EMBL/GenBank/DDBJ whole genome shotgun (WGS) entry which is preliminary data.</text>
</comment>
<feature type="region of interest" description="Disordered" evidence="1">
    <location>
        <begin position="1"/>
        <end position="86"/>
    </location>
</feature>
<feature type="compositionally biased region" description="Acidic residues" evidence="1">
    <location>
        <begin position="56"/>
        <end position="67"/>
    </location>
</feature>